<accession>A0ABX5DMF7</accession>
<sequence>MHSFEFRYKQGLLIGGNSSLLLARLLLSFRDYKHSYIDKNDEFTLAQIYYRLDNETQNLVSEMFSMSCHDPQLKSLEELSKKTLNLQ</sequence>
<comment type="caution">
    <text evidence="1">The sequence shown here is derived from an EMBL/GenBank/DDBJ whole genome shotgun (WGS) entry which is preliminary data.</text>
</comment>
<gene>
    <name evidence="1" type="ORF">COR51_02360</name>
</gene>
<dbReference type="Proteomes" id="UP000238163">
    <property type="component" value="Unassembled WGS sequence"/>
</dbReference>
<reference evidence="1 2" key="2">
    <citation type="submission" date="2018-03" db="EMBL/GenBank/DDBJ databases">
        <title>Genetic Diversity and Phenotypic Plasticity of AHL Mediated Quorum Sensing in Environmental Strains of Vibrio mediterranei.</title>
        <authorList>
            <person name="Lantoine F."/>
            <person name="Vouve F."/>
        </authorList>
    </citation>
    <scope>NUCLEOTIDE SEQUENCE [LARGE SCALE GENOMIC DNA]</scope>
    <source>
        <strain evidence="1 2">17LN0615E</strain>
    </source>
</reference>
<evidence type="ECO:0000313" key="1">
    <source>
        <dbReference type="EMBL" id="PRQ69456.1"/>
    </source>
</evidence>
<organism evidence="1 2">
    <name type="scientific">Vibrio mediterranei</name>
    <dbReference type="NCBI Taxonomy" id="689"/>
    <lineage>
        <taxon>Bacteria</taxon>
        <taxon>Pseudomonadati</taxon>
        <taxon>Pseudomonadota</taxon>
        <taxon>Gammaproteobacteria</taxon>
        <taxon>Vibrionales</taxon>
        <taxon>Vibrionaceae</taxon>
        <taxon>Vibrio</taxon>
    </lineage>
</organism>
<keyword evidence="2" id="KW-1185">Reference proteome</keyword>
<proteinExistence type="predicted"/>
<name>A0ABX5DMF7_9VIBR</name>
<evidence type="ECO:0000313" key="2">
    <source>
        <dbReference type="Proteomes" id="UP000238163"/>
    </source>
</evidence>
<protein>
    <submittedName>
        <fullName evidence="1">Uncharacterized protein</fullName>
    </submittedName>
</protein>
<dbReference type="RefSeq" id="WP_096441488.1">
    <property type="nucleotide sequence ID" value="NZ_NWTN01000001.1"/>
</dbReference>
<reference evidence="1 2" key="1">
    <citation type="submission" date="2017-09" db="EMBL/GenBank/DDBJ databases">
        <authorList>
            <person name="Girard L."/>
            <person name="Lami R."/>
            <person name="Suzuki M."/>
            <person name="Baudart J."/>
        </authorList>
    </citation>
    <scope>NUCLEOTIDE SEQUENCE [LARGE SCALE GENOMIC DNA]</scope>
    <source>
        <strain evidence="1 2">17LN0615E</strain>
    </source>
</reference>
<dbReference type="EMBL" id="NWTN01000001">
    <property type="protein sequence ID" value="PRQ69456.1"/>
    <property type="molecule type" value="Genomic_DNA"/>
</dbReference>